<keyword evidence="8" id="KW-1185">Reference proteome</keyword>
<dbReference type="SMART" id="SM00419">
    <property type="entry name" value="HTH_CRP"/>
    <property type="match status" value="1"/>
</dbReference>
<evidence type="ECO:0000256" key="3">
    <source>
        <dbReference type="ARBA" id="ARBA00023159"/>
    </source>
</evidence>
<dbReference type="RefSeq" id="WP_235820312.1">
    <property type="nucleotide sequence ID" value="NZ_CP020814.1"/>
</dbReference>
<dbReference type="GO" id="GO:0003700">
    <property type="term" value="F:DNA-binding transcription factor activity"/>
    <property type="evidence" value="ECO:0007669"/>
    <property type="project" value="TreeGrafter"/>
</dbReference>
<name>A0A1X9MAG7_9BACI</name>
<evidence type="ECO:0000259" key="6">
    <source>
        <dbReference type="PROSITE" id="PS51063"/>
    </source>
</evidence>
<dbReference type="InterPro" id="IPR014710">
    <property type="entry name" value="RmlC-like_jellyroll"/>
</dbReference>
<dbReference type="SUPFAM" id="SSF51206">
    <property type="entry name" value="cAMP-binding domain-like"/>
    <property type="match status" value="1"/>
</dbReference>
<dbReference type="SMART" id="SM00100">
    <property type="entry name" value="cNMP"/>
    <property type="match status" value="1"/>
</dbReference>
<proteinExistence type="predicted"/>
<dbReference type="Pfam" id="PF13545">
    <property type="entry name" value="HTH_Crp_2"/>
    <property type="match status" value="1"/>
</dbReference>
<dbReference type="PROSITE" id="PS51063">
    <property type="entry name" value="HTH_CRP_2"/>
    <property type="match status" value="1"/>
</dbReference>
<dbReference type="InterPro" id="IPR036390">
    <property type="entry name" value="WH_DNA-bd_sf"/>
</dbReference>
<keyword evidence="2" id="KW-0238">DNA-binding</keyword>
<dbReference type="PANTHER" id="PTHR24567:SF74">
    <property type="entry name" value="HTH-TYPE TRANSCRIPTIONAL REGULATOR ARCR"/>
    <property type="match status" value="1"/>
</dbReference>
<dbReference type="EMBL" id="CP020814">
    <property type="protein sequence ID" value="ARK30425.1"/>
    <property type="molecule type" value="Genomic_DNA"/>
</dbReference>
<sequence length="220" mass="25883">MRKVIMNIPLFKHLTNQEIDELLLITHERRYKKRMVIFMEGEQREAVYFIKYGSVKAYKIDEEGNKQVISLLKEGDMFPHVGFFDQSPYPATAEVVSDTELLVIRIKDFEQLLLKRPQMSIKVMTVMGQKIIDLQNRIQDFISKDVQQRFIQVIIKMASEHGKKHEKGIYLEVPLTNQDFANMVGTTRETVNRMLTQLRKRKVIHLERDGILIYNINDLS</sequence>
<dbReference type="Proteomes" id="UP000193006">
    <property type="component" value="Chromosome"/>
</dbReference>
<accession>A0A1X9MAG7</accession>
<dbReference type="PANTHER" id="PTHR24567">
    <property type="entry name" value="CRP FAMILY TRANSCRIPTIONAL REGULATORY PROTEIN"/>
    <property type="match status" value="1"/>
</dbReference>
<dbReference type="KEGG" id="bkw:BkAM31D_11645"/>
<dbReference type="InterPro" id="IPR000595">
    <property type="entry name" value="cNMP-bd_dom"/>
</dbReference>
<dbReference type="Gene3D" id="2.60.120.10">
    <property type="entry name" value="Jelly Rolls"/>
    <property type="match status" value="1"/>
</dbReference>
<evidence type="ECO:0000313" key="8">
    <source>
        <dbReference type="Proteomes" id="UP000193006"/>
    </source>
</evidence>
<keyword evidence="3" id="KW-0010">Activator</keyword>
<dbReference type="InterPro" id="IPR036388">
    <property type="entry name" value="WH-like_DNA-bd_sf"/>
</dbReference>
<protein>
    <submittedName>
        <fullName evidence="7">Anaerobic regulatory protein</fullName>
    </submittedName>
</protein>
<dbReference type="SUPFAM" id="SSF46785">
    <property type="entry name" value="Winged helix' DNA-binding domain"/>
    <property type="match status" value="1"/>
</dbReference>
<organism evidence="7 8">
    <name type="scientific">Halalkalibacter krulwichiae</name>
    <dbReference type="NCBI Taxonomy" id="199441"/>
    <lineage>
        <taxon>Bacteria</taxon>
        <taxon>Bacillati</taxon>
        <taxon>Bacillota</taxon>
        <taxon>Bacilli</taxon>
        <taxon>Bacillales</taxon>
        <taxon>Bacillaceae</taxon>
        <taxon>Halalkalibacter</taxon>
    </lineage>
</organism>
<feature type="domain" description="Cyclic nucleotide-binding" evidence="5">
    <location>
        <begin position="10"/>
        <end position="130"/>
    </location>
</feature>
<dbReference type="PROSITE" id="PS50042">
    <property type="entry name" value="CNMP_BINDING_3"/>
    <property type="match status" value="1"/>
</dbReference>
<dbReference type="AlphaFoldDB" id="A0A1X9MAG7"/>
<dbReference type="GO" id="GO:0005829">
    <property type="term" value="C:cytosol"/>
    <property type="evidence" value="ECO:0007669"/>
    <property type="project" value="TreeGrafter"/>
</dbReference>
<dbReference type="GO" id="GO:0003677">
    <property type="term" value="F:DNA binding"/>
    <property type="evidence" value="ECO:0007669"/>
    <property type="project" value="UniProtKB-KW"/>
</dbReference>
<reference evidence="7 8" key="1">
    <citation type="submission" date="2017-04" db="EMBL/GenBank/DDBJ databases">
        <title>Bacillus krulwichiae AM31D Genome sequencing and assembly.</title>
        <authorList>
            <person name="Krulwich T.A."/>
            <person name="Anastor L."/>
            <person name="Ehrlich R."/>
            <person name="Ehrlich G.D."/>
            <person name="Janto B."/>
        </authorList>
    </citation>
    <scope>NUCLEOTIDE SEQUENCE [LARGE SCALE GENOMIC DNA]</scope>
    <source>
        <strain evidence="7 8">AM31D</strain>
    </source>
</reference>
<dbReference type="Gene3D" id="1.10.10.10">
    <property type="entry name" value="Winged helix-like DNA-binding domain superfamily/Winged helix DNA-binding domain"/>
    <property type="match status" value="1"/>
</dbReference>
<evidence type="ECO:0000256" key="1">
    <source>
        <dbReference type="ARBA" id="ARBA00023015"/>
    </source>
</evidence>
<feature type="domain" description="HTH crp-type" evidence="6">
    <location>
        <begin position="144"/>
        <end position="217"/>
    </location>
</feature>
<evidence type="ECO:0000313" key="7">
    <source>
        <dbReference type="EMBL" id="ARK30425.1"/>
    </source>
</evidence>
<dbReference type="InterPro" id="IPR012318">
    <property type="entry name" value="HTH_CRP"/>
</dbReference>
<keyword evidence="1" id="KW-0805">Transcription regulation</keyword>
<dbReference type="PRINTS" id="PR00034">
    <property type="entry name" value="HTHCRP"/>
</dbReference>
<dbReference type="Pfam" id="PF00027">
    <property type="entry name" value="cNMP_binding"/>
    <property type="match status" value="1"/>
</dbReference>
<dbReference type="InterPro" id="IPR050397">
    <property type="entry name" value="Env_Response_Regulators"/>
</dbReference>
<evidence type="ECO:0000256" key="4">
    <source>
        <dbReference type="ARBA" id="ARBA00023163"/>
    </source>
</evidence>
<evidence type="ECO:0000259" key="5">
    <source>
        <dbReference type="PROSITE" id="PS50042"/>
    </source>
</evidence>
<dbReference type="STRING" id="199441.BkAM31D_11645"/>
<gene>
    <name evidence="7" type="primary">fnr_1</name>
    <name evidence="7" type="ORF">BkAM31D_11645</name>
</gene>
<evidence type="ECO:0000256" key="2">
    <source>
        <dbReference type="ARBA" id="ARBA00023125"/>
    </source>
</evidence>
<dbReference type="InterPro" id="IPR018490">
    <property type="entry name" value="cNMP-bd_dom_sf"/>
</dbReference>
<keyword evidence="4" id="KW-0804">Transcription</keyword>
<dbReference type="CDD" id="cd00038">
    <property type="entry name" value="CAP_ED"/>
    <property type="match status" value="1"/>
</dbReference>